<evidence type="ECO:0000313" key="2">
    <source>
        <dbReference type="EMBL" id="KZV22469.1"/>
    </source>
</evidence>
<dbReference type="PANTHER" id="PTHR37610:SF78">
    <property type="entry name" value="GAG-POLYPEPTIDE OF LTR COPIA-TYPE-RELATED"/>
    <property type="match status" value="1"/>
</dbReference>
<proteinExistence type="predicted"/>
<protein>
    <recommendedName>
        <fullName evidence="1">Retrotransposon Copia-like N-terminal domain-containing protein</fullName>
    </recommendedName>
</protein>
<evidence type="ECO:0000313" key="3">
    <source>
        <dbReference type="Proteomes" id="UP000250235"/>
    </source>
</evidence>
<dbReference type="AlphaFoldDB" id="A0A2Z7ASR6"/>
<gene>
    <name evidence="2" type="ORF">F511_19689</name>
</gene>
<evidence type="ECO:0000259" key="1">
    <source>
        <dbReference type="Pfam" id="PF14244"/>
    </source>
</evidence>
<organism evidence="2 3">
    <name type="scientific">Dorcoceras hygrometricum</name>
    <dbReference type="NCBI Taxonomy" id="472368"/>
    <lineage>
        <taxon>Eukaryota</taxon>
        <taxon>Viridiplantae</taxon>
        <taxon>Streptophyta</taxon>
        <taxon>Embryophyta</taxon>
        <taxon>Tracheophyta</taxon>
        <taxon>Spermatophyta</taxon>
        <taxon>Magnoliopsida</taxon>
        <taxon>eudicotyledons</taxon>
        <taxon>Gunneridae</taxon>
        <taxon>Pentapetalae</taxon>
        <taxon>asterids</taxon>
        <taxon>lamiids</taxon>
        <taxon>Lamiales</taxon>
        <taxon>Gesneriaceae</taxon>
        <taxon>Didymocarpoideae</taxon>
        <taxon>Trichosporeae</taxon>
        <taxon>Loxocarpinae</taxon>
        <taxon>Dorcoceras</taxon>
    </lineage>
</organism>
<dbReference type="Proteomes" id="UP000250235">
    <property type="component" value="Unassembled WGS sequence"/>
</dbReference>
<feature type="domain" description="Retrotransposon Copia-like N-terminal" evidence="1">
    <location>
        <begin position="34"/>
        <end position="64"/>
    </location>
</feature>
<dbReference type="PANTHER" id="PTHR37610">
    <property type="entry name" value="CCHC-TYPE DOMAIN-CONTAINING PROTEIN"/>
    <property type="match status" value="1"/>
</dbReference>
<keyword evidence="3" id="KW-1185">Reference proteome</keyword>
<accession>A0A2Z7ASR6</accession>
<sequence>MKTANTTYGFNDPLYLHPLDSLEAVIVCDPVGVAENYGIWSQAMLLALTTKNKIGFIDGSCIRPSDRSPNLHQWERCKFHCPINDNELRFKRNLCFHCTVASGDWADLKERFNKVSGSQIYSIQQEIVCLKQGSFRVSPYYSKLKQLWHEKSSLVTLPSYACAKARAYVDHERTMCLVQFLMGLNESYGSIRSQILMMSNLPLVSQAFAIVSQEESDRMALTK</sequence>
<dbReference type="OrthoDB" id="5544992at2759"/>
<dbReference type="Pfam" id="PF14244">
    <property type="entry name" value="Retrotran_gag_3"/>
    <property type="match status" value="1"/>
</dbReference>
<dbReference type="EMBL" id="KV014365">
    <property type="protein sequence ID" value="KZV22469.1"/>
    <property type="molecule type" value="Genomic_DNA"/>
</dbReference>
<reference evidence="2 3" key="1">
    <citation type="journal article" date="2015" name="Proc. Natl. Acad. Sci. U.S.A.">
        <title>The resurrection genome of Boea hygrometrica: A blueprint for survival of dehydration.</title>
        <authorList>
            <person name="Xiao L."/>
            <person name="Yang G."/>
            <person name="Zhang L."/>
            <person name="Yang X."/>
            <person name="Zhao S."/>
            <person name="Ji Z."/>
            <person name="Zhou Q."/>
            <person name="Hu M."/>
            <person name="Wang Y."/>
            <person name="Chen M."/>
            <person name="Xu Y."/>
            <person name="Jin H."/>
            <person name="Xiao X."/>
            <person name="Hu G."/>
            <person name="Bao F."/>
            <person name="Hu Y."/>
            <person name="Wan P."/>
            <person name="Li L."/>
            <person name="Deng X."/>
            <person name="Kuang T."/>
            <person name="Xiang C."/>
            <person name="Zhu J.K."/>
            <person name="Oliver M.J."/>
            <person name="He Y."/>
        </authorList>
    </citation>
    <scope>NUCLEOTIDE SEQUENCE [LARGE SCALE GENOMIC DNA]</scope>
    <source>
        <strain evidence="3">cv. XS01</strain>
    </source>
</reference>
<dbReference type="InterPro" id="IPR029472">
    <property type="entry name" value="Copia-like_N"/>
</dbReference>
<name>A0A2Z7ASR6_9LAMI</name>